<gene>
    <name evidence="17" type="primary">uvrA</name>
    <name evidence="19" type="ORF">BJI45_05915</name>
</gene>
<dbReference type="InterPro" id="IPR013815">
    <property type="entry name" value="ATP_grasp_subdomain_1"/>
</dbReference>
<evidence type="ECO:0000313" key="20">
    <source>
        <dbReference type="Proteomes" id="UP000184174"/>
    </source>
</evidence>
<dbReference type="FunFam" id="1.20.1580.10:FF:000002">
    <property type="entry name" value="UvrABC system protein A"/>
    <property type="match status" value="1"/>
</dbReference>
<dbReference type="InterPro" id="IPR041552">
    <property type="entry name" value="UvrA_DNA-bd"/>
</dbReference>
<evidence type="ECO:0000313" key="19">
    <source>
        <dbReference type="EMBL" id="OJI10140.1"/>
    </source>
</evidence>
<keyword evidence="7 17" id="KW-0228">DNA excision</keyword>
<dbReference type="PROSITE" id="PS50893">
    <property type="entry name" value="ABC_TRANSPORTER_2"/>
    <property type="match status" value="1"/>
</dbReference>
<dbReference type="NCBIfam" id="TIGR00630">
    <property type="entry name" value="uvra"/>
    <property type="match status" value="1"/>
</dbReference>
<dbReference type="CDD" id="cd03270">
    <property type="entry name" value="ABC_UvrA_I"/>
    <property type="match status" value="1"/>
</dbReference>
<keyword evidence="4 17" id="KW-0677">Repeat</keyword>
<dbReference type="HAMAP" id="MF_00205">
    <property type="entry name" value="UvrA"/>
    <property type="match status" value="1"/>
</dbReference>
<feature type="binding site" evidence="17">
    <location>
        <begin position="33"/>
        <end position="40"/>
    </location>
    <ligand>
        <name>ATP</name>
        <dbReference type="ChEBI" id="CHEBI:30616"/>
    </ligand>
</feature>
<evidence type="ECO:0000256" key="6">
    <source>
        <dbReference type="ARBA" id="ARBA00022763"/>
    </source>
</evidence>
<dbReference type="Gene3D" id="1.20.1580.10">
    <property type="entry name" value="ABC transporter ATPase like domain"/>
    <property type="match status" value="2"/>
</dbReference>
<dbReference type="PANTHER" id="PTHR43152">
    <property type="entry name" value="UVRABC SYSTEM PROTEIN A"/>
    <property type="match status" value="1"/>
</dbReference>
<feature type="binding site" evidence="17">
    <location>
        <begin position="639"/>
        <end position="646"/>
    </location>
    <ligand>
        <name>ATP</name>
        <dbReference type="ChEBI" id="CHEBI:30616"/>
    </ligand>
</feature>
<name>A0AB36HZC9_LIMRT</name>
<keyword evidence="13 17" id="KW-0234">DNA repair</keyword>
<dbReference type="Pfam" id="PF17760">
    <property type="entry name" value="UvrA_inter"/>
    <property type="match status" value="1"/>
</dbReference>
<keyword evidence="6 17" id="KW-0227">DNA damage</keyword>
<comment type="caution">
    <text evidence="19">The sequence shown here is derived from an EMBL/GenBank/DDBJ whole genome shotgun (WGS) entry which is preliminary data.</text>
</comment>
<keyword evidence="9 17" id="KW-0862">Zinc</keyword>
<dbReference type="Gene3D" id="3.40.50.300">
    <property type="entry name" value="P-loop containing nucleotide triphosphate hydrolases"/>
    <property type="match status" value="2"/>
</dbReference>
<dbReference type="GO" id="GO:0009380">
    <property type="term" value="C:excinuclease repair complex"/>
    <property type="evidence" value="ECO:0007669"/>
    <property type="project" value="InterPro"/>
</dbReference>
<dbReference type="InterPro" id="IPR004602">
    <property type="entry name" value="UvrA"/>
</dbReference>
<dbReference type="GO" id="GO:0009381">
    <property type="term" value="F:excinuclease ABC activity"/>
    <property type="evidence" value="ECO:0007669"/>
    <property type="project" value="UniProtKB-UniRule"/>
</dbReference>
<evidence type="ECO:0000256" key="2">
    <source>
        <dbReference type="ARBA" id="ARBA00022490"/>
    </source>
</evidence>
<evidence type="ECO:0000256" key="9">
    <source>
        <dbReference type="ARBA" id="ARBA00022833"/>
    </source>
</evidence>
<evidence type="ECO:0000259" key="18">
    <source>
        <dbReference type="PROSITE" id="PS50893"/>
    </source>
</evidence>
<dbReference type="GO" id="GO:0003677">
    <property type="term" value="F:DNA binding"/>
    <property type="evidence" value="ECO:0007669"/>
    <property type="project" value="UniProtKB-UniRule"/>
</dbReference>
<dbReference type="InterPro" id="IPR003593">
    <property type="entry name" value="AAA+_ATPase"/>
</dbReference>
<evidence type="ECO:0000256" key="8">
    <source>
        <dbReference type="ARBA" id="ARBA00022771"/>
    </source>
</evidence>
<sequence length="954" mass="105887">MANDKIIIHGARAHNLKNIDITIPKNKLVVVTGLSGSGKSSLAFDTLYAEGQRRYVESLSAYARQFLGQMDKPDVDSIDGLSPAISIDQKTTSHNPRSTVGTVTEINDFLRLLWARVGTPICPNDNIPITSQSPEQMVDRVLELPERTRLQILSPVVRDKKGTQKKVFETIKREGFVRVQVDGETYDLDSVPELDKNKKHTINVVIDRIIIKEGIRSRLFDSFESALRLSDGYAIADVIGGDPIPFSEQYACPICGFTVGELEPRLFSFNAPTGACPECEGLGLKLEVDIDLVVPDQTKTLKEGAIVPWNPISSQYYPQMLEQFCKSVDIDMDTPFNKLSKKQQQQILYGNGETPFHFHYENDFGGIRDVDVPFEGVINNISRRYRETNSDFTREQMRKYMTELPCPVCHGYRLNQRALAVKIDGRNIGEVSALSISDSLEFFKNIKLSAQKNEIAKPILKEIIDRLTFMKNVGVEYLTLSRSARTLSGGEAQRIRLATQIGSNLSGVMYVLDEPSIGLHQRDNDRLIESLKAMRDLGNTLIVVEHDEDTMRAADYIVDIGPGAGENGGQVMAAGTPKQVMRSRKSLTGQYLSGKKFIPVPHERRIGNGKKITITGATENNLKDITVDFPLGEFICVTGVSGSGKSTLVNMILKRVLAQKLNNNSAKPGKYKSISGVENIEKVINIDQSPIGRTPRSNPATYTGVFDDIRELFAQTNQAKMRGYTKGRFSFNVKGGRCEACRGDGIIKIEMNFLPDVYVPCEVCHGTRYNSETLEVEYKGKNIAEVLNMTVSEALDFFSAIPKIKRKLQTIEDVGLGYIHLGQPATTLSGGEAQRMKLAAELHRQSHGKSFYILDEPTTGLHMDDIKRLLAVLQRLVDAGNTVLVIEHDLDVVKSADWLIDLGPEGGAGGGNVVATGTPEQVAEVKGSYTGKYLKEMLERDQKWAEEREAKQKK</sequence>
<comment type="subunit">
    <text evidence="17">Forms a heterotetramer with UvrB during the search for lesions.</text>
</comment>
<dbReference type="InterPro" id="IPR027417">
    <property type="entry name" value="P-loop_NTPase"/>
</dbReference>
<evidence type="ECO:0000256" key="10">
    <source>
        <dbReference type="ARBA" id="ARBA00022840"/>
    </source>
</evidence>
<evidence type="ECO:0000256" key="15">
    <source>
        <dbReference type="ARBA" id="ARBA00039316"/>
    </source>
</evidence>
<feature type="domain" description="ABC transporter" evidence="18">
    <location>
        <begin position="604"/>
        <end position="935"/>
    </location>
</feature>
<evidence type="ECO:0000256" key="17">
    <source>
        <dbReference type="HAMAP-Rule" id="MF_00205"/>
    </source>
</evidence>
<keyword evidence="8 17" id="KW-0863">Zinc-finger</keyword>
<accession>A0AB36HZC9</accession>
<proteinExistence type="inferred from homology"/>
<dbReference type="PANTHER" id="PTHR43152:SF3">
    <property type="entry name" value="UVRABC SYSTEM PROTEIN A"/>
    <property type="match status" value="1"/>
</dbReference>
<dbReference type="InterPro" id="IPR041102">
    <property type="entry name" value="UvrA_inter"/>
</dbReference>
<evidence type="ECO:0000256" key="4">
    <source>
        <dbReference type="ARBA" id="ARBA00022737"/>
    </source>
</evidence>
<dbReference type="RefSeq" id="WP_072575125.1">
    <property type="nucleotide sequence ID" value="NZ_MKQH01000014.1"/>
</dbReference>
<dbReference type="Pfam" id="PF17755">
    <property type="entry name" value="UvrA_DNA-bind"/>
    <property type="match status" value="1"/>
</dbReference>
<keyword evidence="5 17" id="KW-0547">Nucleotide-binding</keyword>
<dbReference type="InterPro" id="IPR003439">
    <property type="entry name" value="ABC_transporter-like_ATP-bd"/>
</dbReference>
<dbReference type="SUPFAM" id="SSF52540">
    <property type="entry name" value="P-loop containing nucleoside triphosphate hydrolases"/>
    <property type="match status" value="2"/>
</dbReference>
<dbReference type="GO" id="GO:0016887">
    <property type="term" value="F:ATP hydrolysis activity"/>
    <property type="evidence" value="ECO:0007669"/>
    <property type="project" value="InterPro"/>
</dbReference>
<evidence type="ECO:0000256" key="13">
    <source>
        <dbReference type="ARBA" id="ARBA00023204"/>
    </source>
</evidence>
<evidence type="ECO:0000256" key="14">
    <source>
        <dbReference type="ARBA" id="ARBA00038000"/>
    </source>
</evidence>
<dbReference type="GO" id="GO:0005737">
    <property type="term" value="C:cytoplasm"/>
    <property type="evidence" value="ECO:0007669"/>
    <property type="project" value="UniProtKB-SubCell"/>
</dbReference>
<evidence type="ECO:0000256" key="16">
    <source>
        <dbReference type="ARBA" id="ARBA00042156"/>
    </source>
</evidence>
<dbReference type="Gene3D" id="3.30.1490.20">
    <property type="entry name" value="ATP-grasp fold, A domain"/>
    <property type="match status" value="1"/>
</dbReference>
<dbReference type="GO" id="GO:0006289">
    <property type="term" value="P:nucleotide-excision repair"/>
    <property type="evidence" value="ECO:0007669"/>
    <property type="project" value="UniProtKB-UniRule"/>
</dbReference>
<dbReference type="NCBIfam" id="NF001503">
    <property type="entry name" value="PRK00349.1"/>
    <property type="match status" value="1"/>
</dbReference>
<evidence type="ECO:0000256" key="7">
    <source>
        <dbReference type="ARBA" id="ARBA00022769"/>
    </source>
</evidence>
<reference evidence="19 20" key="1">
    <citation type="submission" date="2016-10" db="EMBL/GenBank/DDBJ databases">
        <title>Genome sequence of Lactobacillus reuteri 121, a source of glucan and fructan exopolysaccharides.</title>
        <authorList>
            <person name="Gangoiti J."/>
            <person name="Lammerts Van Bueren A."/>
            <person name="Dijkhuizen L."/>
        </authorList>
    </citation>
    <scope>NUCLEOTIDE SEQUENCE [LARGE SCALE GENOMIC DNA]</scope>
    <source>
        <strain evidence="19 20">121</strain>
    </source>
</reference>
<keyword evidence="11 17" id="KW-0267">Excision nuclease</keyword>
<dbReference type="EMBL" id="MKQH01000014">
    <property type="protein sequence ID" value="OJI10140.1"/>
    <property type="molecule type" value="Genomic_DNA"/>
</dbReference>
<evidence type="ECO:0000256" key="5">
    <source>
        <dbReference type="ARBA" id="ARBA00022741"/>
    </source>
</evidence>
<feature type="zinc finger region" description="C4-type" evidence="17">
    <location>
        <begin position="252"/>
        <end position="279"/>
    </location>
</feature>
<keyword evidence="3 17" id="KW-0479">Metal-binding</keyword>
<dbReference type="Gene3D" id="1.10.8.280">
    <property type="entry name" value="ABC transporter ATPase domain-like"/>
    <property type="match status" value="1"/>
</dbReference>
<dbReference type="GO" id="GO:0009432">
    <property type="term" value="P:SOS response"/>
    <property type="evidence" value="ECO:0007669"/>
    <property type="project" value="UniProtKB-UniRule"/>
</dbReference>
<dbReference type="AlphaFoldDB" id="A0AB36HZC9"/>
<keyword evidence="12 17" id="KW-0238">DNA-binding</keyword>
<protein>
    <recommendedName>
        <fullName evidence="15 17">UvrABC system protein A</fullName>
        <shortName evidence="17">UvrA protein</shortName>
    </recommendedName>
    <alternativeName>
        <fullName evidence="16 17">Excinuclease ABC subunit A</fullName>
    </alternativeName>
</protein>
<dbReference type="GO" id="GO:0008270">
    <property type="term" value="F:zinc ion binding"/>
    <property type="evidence" value="ECO:0007669"/>
    <property type="project" value="UniProtKB-UniRule"/>
</dbReference>
<dbReference type="PROSITE" id="PS00211">
    <property type="entry name" value="ABC_TRANSPORTER_1"/>
    <property type="match status" value="2"/>
</dbReference>
<dbReference type="CDD" id="cd03271">
    <property type="entry name" value="ABC_UvrA_II"/>
    <property type="match status" value="1"/>
</dbReference>
<dbReference type="GO" id="GO:0005524">
    <property type="term" value="F:ATP binding"/>
    <property type="evidence" value="ECO:0007669"/>
    <property type="project" value="UniProtKB-UniRule"/>
</dbReference>
<evidence type="ECO:0000256" key="12">
    <source>
        <dbReference type="ARBA" id="ARBA00023125"/>
    </source>
</evidence>
<keyword evidence="17" id="KW-0742">SOS response</keyword>
<keyword evidence="10 17" id="KW-0067">ATP-binding</keyword>
<dbReference type="Proteomes" id="UP000184174">
    <property type="component" value="Unassembled WGS sequence"/>
</dbReference>
<comment type="function">
    <text evidence="17">The UvrABC repair system catalyzes the recognition and processing of DNA lesions. UvrA is an ATPase and a DNA-binding protein. A damage recognition complex composed of 2 UvrA and 2 UvrB subunits scans DNA for abnormalities. When the presence of a lesion has been verified by UvrB, the UvrA molecules dissociate.</text>
</comment>
<dbReference type="InterPro" id="IPR017871">
    <property type="entry name" value="ABC_transporter-like_CS"/>
</dbReference>
<dbReference type="SMART" id="SM00382">
    <property type="entry name" value="AAA"/>
    <property type="match status" value="1"/>
</dbReference>
<evidence type="ECO:0000256" key="1">
    <source>
        <dbReference type="ARBA" id="ARBA00004496"/>
    </source>
</evidence>
<keyword evidence="2 17" id="KW-0963">Cytoplasm</keyword>
<comment type="similarity">
    <text evidence="14 17">Belongs to the ABC transporter superfamily. UvrA family.</text>
</comment>
<comment type="subcellular location">
    <subcellularLocation>
        <location evidence="1 17">Cytoplasm</location>
    </subcellularLocation>
</comment>
<evidence type="ECO:0000256" key="3">
    <source>
        <dbReference type="ARBA" id="ARBA00022723"/>
    </source>
</evidence>
<evidence type="ECO:0000256" key="11">
    <source>
        <dbReference type="ARBA" id="ARBA00022881"/>
    </source>
</evidence>
<feature type="zinc finger region" description="C4-type" evidence="17">
    <location>
        <begin position="738"/>
        <end position="764"/>
    </location>
</feature>
<organism evidence="19 20">
    <name type="scientific">Limosilactobacillus reuteri</name>
    <name type="common">Lactobacillus reuteri</name>
    <dbReference type="NCBI Taxonomy" id="1598"/>
    <lineage>
        <taxon>Bacteria</taxon>
        <taxon>Bacillati</taxon>
        <taxon>Bacillota</taxon>
        <taxon>Bacilli</taxon>
        <taxon>Lactobacillales</taxon>
        <taxon>Lactobacillaceae</taxon>
        <taxon>Limosilactobacillus</taxon>
    </lineage>
</organism>